<proteinExistence type="predicted"/>
<name>A0ABT7JM99_9HYPH</name>
<gene>
    <name evidence="2" type="ORF">PY649_01090</name>
</gene>
<keyword evidence="3" id="KW-1185">Reference proteome</keyword>
<evidence type="ECO:0000256" key="1">
    <source>
        <dbReference type="SAM" id="SignalP"/>
    </source>
</evidence>
<evidence type="ECO:0000313" key="2">
    <source>
        <dbReference type="EMBL" id="MDL2397476.1"/>
    </source>
</evidence>
<reference evidence="2" key="1">
    <citation type="submission" date="2023-06" db="EMBL/GenBank/DDBJ databases">
        <title>Phylogenetic Diversity of Rhizobium strains.</title>
        <authorList>
            <person name="Moura F.T."/>
            <person name="Helene L.C.F."/>
            <person name="Hungria M."/>
        </authorList>
    </citation>
    <scope>NUCLEOTIDE SEQUENCE</scope>
    <source>
        <strain evidence="2">CCGE526</strain>
    </source>
</reference>
<keyword evidence="1" id="KW-0732">Signal</keyword>
<comment type="caution">
    <text evidence="2">The sequence shown here is derived from an EMBL/GenBank/DDBJ whole genome shotgun (WGS) entry which is preliminary data.</text>
</comment>
<dbReference type="Proteomes" id="UP001172645">
    <property type="component" value="Unassembled WGS sequence"/>
</dbReference>
<dbReference type="RefSeq" id="WP_285866234.1">
    <property type="nucleotide sequence ID" value="NZ_JARFYM010000001.1"/>
</dbReference>
<dbReference type="EMBL" id="JARFYM010000001">
    <property type="protein sequence ID" value="MDL2397476.1"/>
    <property type="molecule type" value="Genomic_DNA"/>
</dbReference>
<evidence type="ECO:0000313" key="3">
    <source>
        <dbReference type="Proteomes" id="UP001172645"/>
    </source>
</evidence>
<sequence>MRALLLAAMAGFALSGCQTASLNTSIRQNLPKACQTLETAHAAFMSIAVLGTVKQSAIDKEAAAYFGVRSLCADPERETAADVLAKVARAYATIDAALNAARQAP</sequence>
<feature type="chain" id="PRO_5045605007" evidence="1">
    <location>
        <begin position="21"/>
        <end position="105"/>
    </location>
</feature>
<accession>A0ABT7JM99</accession>
<protein>
    <submittedName>
        <fullName evidence="2">Cell wall anchor protein</fullName>
    </submittedName>
</protein>
<feature type="signal peptide" evidence="1">
    <location>
        <begin position="1"/>
        <end position="20"/>
    </location>
</feature>
<dbReference type="PROSITE" id="PS51257">
    <property type="entry name" value="PROKAR_LIPOPROTEIN"/>
    <property type="match status" value="1"/>
</dbReference>
<organism evidence="2 3">
    <name type="scientific">Rhizobium mayense</name>
    <dbReference type="NCBI Taxonomy" id="1312184"/>
    <lineage>
        <taxon>Bacteria</taxon>
        <taxon>Pseudomonadati</taxon>
        <taxon>Pseudomonadota</taxon>
        <taxon>Alphaproteobacteria</taxon>
        <taxon>Hyphomicrobiales</taxon>
        <taxon>Rhizobiaceae</taxon>
        <taxon>Rhizobium/Agrobacterium group</taxon>
        <taxon>Rhizobium</taxon>
    </lineage>
</organism>